<dbReference type="Proteomes" id="UP000008635">
    <property type="component" value="Chromosome"/>
</dbReference>
<evidence type="ECO:0000256" key="1">
    <source>
        <dbReference type="SAM" id="MobiDB-lite"/>
    </source>
</evidence>
<feature type="region of interest" description="Disordered" evidence="1">
    <location>
        <begin position="1"/>
        <end position="67"/>
    </location>
</feature>
<accession>E8U5R7</accession>
<name>E8U5R7_DEIML</name>
<dbReference type="OrthoDB" id="71611at2"/>
<dbReference type="RefSeq" id="WP_013555911.1">
    <property type="nucleotide sequence ID" value="NC_014958.1"/>
</dbReference>
<reference evidence="2 3" key="1">
    <citation type="journal article" date="2011" name="Stand. Genomic Sci.">
        <title>Complete genome sequence of Deinococcus maricopensis type strain (LB-34).</title>
        <authorList>
            <person name="Pukall R."/>
            <person name="Zeytun A."/>
            <person name="Lucas S."/>
            <person name="Lapidus A."/>
            <person name="Hammon N."/>
            <person name="Deshpande S."/>
            <person name="Nolan M."/>
            <person name="Cheng J.F."/>
            <person name="Pitluck S."/>
            <person name="Liolios K."/>
            <person name="Pagani I."/>
            <person name="Mikhailova N."/>
            <person name="Ivanova N."/>
            <person name="Mavromatis K."/>
            <person name="Pati A."/>
            <person name="Tapia R."/>
            <person name="Han C."/>
            <person name="Goodwin L."/>
            <person name="Chen A."/>
            <person name="Palaniappan K."/>
            <person name="Land M."/>
            <person name="Hauser L."/>
            <person name="Chang Y.J."/>
            <person name="Jeffries C.D."/>
            <person name="Brambilla E.M."/>
            <person name="Rohde M."/>
            <person name="Goker M."/>
            <person name="Detter J.C."/>
            <person name="Woyke T."/>
            <person name="Bristow J."/>
            <person name="Eisen J.A."/>
            <person name="Markowitz V."/>
            <person name="Hugenholtz P."/>
            <person name="Kyrpides N.C."/>
            <person name="Klenk H.P."/>
        </authorList>
    </citation>
    <scope>NUCLEOTIDE SEQUENCE [LARGE SCALE GENOMIC DNA]</scope>
    <source>
        <strain evidence="3">DSM 21211 / LMG 22137 / NRRL B-23946 / LB-34</strain>
    </source>
</reference>
<reference evidence="3" key="2">
    <citation type="submission" date="2011-01" db="EMBL/GenBank/DDBJ databases">
        <title>The complete genome of Deinococcus maricopensis DSM 21211.</title>
        <authorList>
            <consortium name="US DOE Joint Genome Institute (JGI-PGF)"/>
            <person name="Lucas S."/>
            <person name="Copeland A."/>
            <person name="Lapidus A."/>
            <person name="Goodwin L."/>
            <person name="Pitluck S."/>
            <person name="Kyrpides N."/>
            <person name="Mavromatis K."/>
            <person name="Pagani I."/>
            <person name="Ivanova N."/>
            <person name="Ovchinnikova G."/>
            <person name="Zeytun A."/>
            <person name="Detter J.C."/>
            <person name="Han C."/>
            <person name="Land M."/>
            <person name="Hauser L."/>
            <person name="Markowitz V."/>
            <person name="Cheng J.-F."/>
            <person name="Hugenholtz P."/>
            <person name="Woyke T."/>
            <person name="Wu D."/>
            <person name="Pukall R."/>
            <person name="Gehrich-Schroeter G."/>
            <person name="Brambilla E."/>
            <person name="Klenk H.-P."/>
            <person name="Eisen J.A."/>
        </authorList>
    </citation>
    <scope>NUCLEOTIDE SEQUENCE [LARGE SCALE GENOMIC DNA]</scope>
    <source>
        <strain evidence="3">DSM 21211 / LMG 22137 / NRRL B-23946 / LB-34</strain>
    </source>
</reference>
<dbReference type="STRING" id="709986.Deima_0750"/>
<evidence type="ECO:0000313" key="2">
    <source>
        <dbReference type="EMBL" id="ADV66406.1"/>
    </source>
</evidence>
<dbReference type="AlphaFoldDB" id="E8U5R7"/>
<proteinExistence type="predicted"/>
<dbReference type="KEGG" id="dmr:Deima_0750"/>
<organism evidence="2 3">
    <name type="scientific">Deinococcus maricopensis (strain DSM 21211 / LMG 22137 / NRRL B-23946 / LB-34)</name>
    <dbReference type="NCBI Taxonomy" id="709986"/>
    <lineage>
        <taxon>Bacteria</taxon>
        <taxon>Thermotogati</taxon>
        <taxon>Deinococcota</taxon>
        <taxon>Deinococci</taxon>
        <taxon>Deinococcales</taxon>
        <taxon>Deinococcaceae</taxon>
        <taxon>Deinococcus</taxon>
    </lineage>
</organism>
<keyword evidence="3" id="KW-1185">Reference proteome</keyword>
<sequence>MPDQDDKNKGKTSLPGQYDRDSEDVTQSHMGQHHLKSVEDREAFAARNQEDDEDTREARSVPATNQG</sequence>
<dbReference type="EMBL" id="CP002454">
    <property type="protein sequence ID" value="ADV66406.1"/>
    <property type="molecule type" value="Genomic_DNA"/>
</dbReference>
<protein>
    <submittedName>
        <fullName evidence="2">Uncharacterized protein</fullName>
    </submittedName>
</protein>
<dbReference type="HOGENOM" id="CLU_2805339_0_0_0"/>
<gene>
    <name evidence="2" type="ordered locus">Deima_0750</name>
</gene>
<evidence type="ECO:0000313" key="3">
    <source>
        <dbReference type="Proteomes" id="UP000008635"/>
    </source>
</evidence>